<dbReference type="InterPro" id="IPR001757">
    <property type="entry name" value="P_typ_ATPase"/>
</dbReference>
<gene>
    <name evidence="17" type="ORF">BpHYR1_008993</name>
</gene>
<dbReference type="Pfam" id="PF16212">
    <property type="entry name" value="PhoLip_ATPase_C"/>
    <property type="match status" value="1"/>
</dbReference>
<keyword evidence="3 15" id="KW-0812">Transmembrane</keyword>
<dbReference type="InterPro" id="IPR032630">
    <property type="entry name" value="P_typ_ATPase_c"/>
</dbReference>
<evidence type="ECO:0000256" key="15">
    <source>
        <dbReference type="RuleBase" id="RU362033"/>
    </source>
</evidence>
<feature type="transmembrane region" description="Helical" evidence="15">
    <location>
        <begin position="497"/>
        <end position="517"/>
    </location>
</feature>
<dbReference type="SUPFAM" id="SSF56784">
    <property type="entry name" value="HAD-like"/>
    <property type="match status" value="1"/>
</dbReference>
<dbReference type="AlphaFoldDB" id="A0A3M7QDM8"/>
<dbReference type="EC" id="7.6.2.1" evidence="15"/>
<keyword evidence="5 13" id="KW-0547">Nucleotide-binding</keyword>
<feature type="binding site" evidence="13">
    <location>
        <position position="380"/>
    </location>
    <ligand>
        <name>ATP</name>
        <dbReference type="ChEBI" id="CHEBI:30616"/>
    </ligand>
</feature>
<dbReference type="GO" id="GO:0000287">
    <property type="term" value="F:magnesium ion binding"/>
    <property type="evidence" value="ECO:0007669"/>
    <property type="project" value="UniProtKB-UniRule"/>
</dbReference>
<dbReference type="InterPro" id="IPR006539">
    <property type="entry name" value="P-type_ATPase_IV"/>
</dbReference>
<keyword evidence="4 14" id="KW-0479">Metal-binding</keyword>
<dbReference type="InterPro" id="IPR018303">
    <property type="entry name" value="ATPase_P-typ_P_site"/>
</dbReference>
<feature type="binding site" evidence="13">
    <location>
        <position position="30"/>
    </location>
    <ligand>
        <name>ATP</name>
        <dbReference type="ChEBI" id="CHEBI:30616"/>
    </ligand>
</feature>
<dbReference type="Gene3D" id="3.40.1110.10">
    <property type="entry name" value="Calcium-transporting ATPase, cytoplasmic domain N"/>
    <property type="match status" value="1"/>
</dbReference>
<feature type="binding site" evidence="13">
    <location>
        <position position="291"/>
    </location>
    <ligand>
        <name>ATP</name>
        <dbReference type="ChEBI" id="CHEBI:30616"/>
    </ligand>
</feature>
<dbReference type="Proteomes" id="UP000276133">
    <property type="component" value="Unassembled WGS sequence"/>
</dbReference>
<feature type="binding site" evidence="13">
    <location>
        <position position="411"/>
    </location>
    <ligand>
        <name>ATP</name>
        <dbReference type="ChEBI" id="CHEBI:30616"/>
    </ligand>
</feature>
<dbReference type="PANTHER" id="PTHR24092:SF175">
    <property type="entry name" value="PHOSPHOLIPID-TRANSPORTING ATPASE"/>
    <property type="match status" value="1"/>
</dbReference>
<dbReference type="SFLD" id="SFLDF00027">
    <property type="entry name" value="p-type_atpase"/>
    <property type="match status" value="1"/>
</dbReference>
<dbReference type="GO" id="GO:0005524">
    <property type="term" value="F:ATP binding"/>
    <property type="evidence" value="ECO:0007669"/>
    <property type="project" value="UniProtKB-UniRule"/>
</dbReference>
<evidence type="ECO:0000256" key="7">
    <source>
        <dbReference type="ARBA" id="ARBA00022842"/>
    </source>
</evidence>
<feature type="binding site" evidence="14">
    <location>
        <position position="411"/>
    </location>
    <ligand>
        <name>Mg(2+)</name>
        <dbReference type="ChEBI" id="CHEBI:18420"/>
    </ligand>
</feature>
<dbReference type="FunFam" id="3.40.50.1000:FF:000034">
    <property type="entry name" value="Phospholipid-transporting ATPase"/>
    <property type="match status" value="1"/>
</dbReference>
<dbReference type="InterPro" id="IPR023299">
    <property type="entry name" value="ATPase_P-typ_cyto_dom_N"/>
</dbReference>
<keyword evidence="17" id="KW-0378">Hydrolase</keyword>
<keyword evidence="9 15" id="KW-1133">Transmembrane helix</keyword>
<feature type="binding site" evidence="14">
    <location>
        <position position="32"/>
    </location>
    <ligand>
        <name>Mg(2+)</name>
        <dbReference type="ChEBI" id="CHEBI:18420"/>
    </ligand>
</feature>
<evidence type="ECO:0000256" key="6">
    <source>
        <dbReference type="ARBA" id="ARBA00022840"/>
    </source>
</evidence>
<dbReference type="Pfam" id="PF13246">
    <property type="entry name" value="Cation_ATPase"/>
    <property type="match status" value="1"/>
</dbReference>
<dbReference type="NCBIfam" id="TIGR01494">
    <property type="entry name" value="ATPase_P-type"/>
    <property type="match status" value="1"/>
</dbReference>
<keyword evidence="8 15" id="KW-1278">Translocase</keyword>
<keyword evidence="18" id="KW-1185">Reference proteome</keyword>
<feature type="binding site" evidence="13">
    <location>
        <position position="410"/>
    </location>
    <ligand>
        <name>ATP</name>
        <dbReference type="ChEBI" id="CHEBI:30616"/>
    </ligand>
</feature>
<dbReference type="NCBIfam" id="TIGR01652">
    <property type="entry name" value="ATPase-Plipid"/>
    <property type="match status" value="1"/>
</dbReference>
<sequence length="533" mass="60991">MYDEKTDQPAKVNSTDLNEDLGQIEYLFSDKTGTLTENEMLFKHFCINGNIYEEKYGEIFSLTSQTIKPVTNDKIFGFIEALTVCHTVQVDKVSSEKYNASSPDELSFIKFCLNLGIEYEGDVFDKNRNVFDRTVSYNIKNESFEKKYEILYILEFDSVRKRMSIIVKNKESNQYFLYCKGADISIAPRCTCKTFSLYEDSLKEFSEKGWRTLVIAYKPLSESEYSSYCQMIDQANSDILNKEQKLNECYDLIESNLKILGVTSVEDRLQEDVEGTLFSLRQAGIKIWILTGDKLETAVNISDSCKHFSKDMFKFVLKNLKNINEVEENLAIINEQMNSSAKQSYALVIDGVSLETITLNKKQNDFRSIAVKCDAVLCCRMSPSQKANIVSLIKNSKERPMTAAIGDGANDVSMIQEAHVGIGIFGKEGRNAARSADFCFAKFKYLKRALLVHGYMYYTRAAVLVLYFFYKNFVFSVCQTYYGFWNAFSSTSVFSSLYISVFNLLLSSVPPFIIALFEQQKNAKELEQTPFFY</sequence>
<feature type="binding site" evidence="13">
    <location>
        <position position="180"/>
    </location>
    <ligand>
        <name>ATP</name>
        <dbReference type="ChEBI" id="CHEBI:30616"/>
    </ligand>
</feature>
<feature type="binding site" evidence="13">
    <location>
        <position position="386"/>
    </location>
    <ligand>
        <name>ATP</name>
        <dbReference type="ChEBI" id="CHEBI:30616"/>
    </ligand>
</feature>
<reference evidence="17 18" key="1">
    <citation type="journal article" date="2018" name="Sci. Rep.">
        <title>Genomic signatures of local adaptation to the degree of environmental predictability in rotifers.</title>
        <authorList>
            <person name="Franch-Gras L."/>
            <person name="Hahn C."/>
            <person name="Garcia-Roger E.M."/>
            <person name="Carmona M.J."/>
            <person name="Serra M."/>
            <person name="Gomez A."/>
        </authorList>
    </citation>
    <scope>NUCLEOTIDE SEQUENCE [LARGE SCALE GENOMIC DNA]</scope>
    <source>
        <strain evidence="17">HYR1</strain>
    </source>
</reference>
<evidence type="ECO:0000259" key="16">
    <source>
        <dbReference type="Pfam" id="PF16212"/>
    </source>
</evidence>
<dbReference type="PRINTS" id="PR00119">
    <property type="entry name" value="CATATPASE"/>
</dbReference>
<name>A0A3M7QDM8_BRAPC</name>
<dbReference type="PANTHER" id="PTHR24092">
    <property type="entry name" value="PROBABLE PHOSPHOLIPID-TRANSPORTING ATPASE"/>
    <property type="match status" value="1"/>
</dbReference>
<feature type="non-terminal residue" evidence="17">
    <location>
        <position position="533"/>
    </location>
</feature>
<feature type="binding site" evidence="13">
    <location>
        <position position="31"/>
    </location>
    <ligand>
        <name>ATP</name>
        <dbReference type="ChEBI" id="CHEBI:30616"/>
    </ligand>
</feature>
<evidence type="ECO:0000256" key="8">
    <source>
        <dbReference type="ARBA" id="ARBA00022967"/>
    </source>
</evidence>
<feature type="domain" description="P-type ATPase C-terminal" evidence="16">
    <location>
        <begin position="433"/>
        <end position="533"/>
    </location>
</feature>
<evidence type="ECO:0000256" key="13">
    <source>
        <dbReference type="PIRSR" id="PIRSR606539-2"/>
    </source>
</evidence>
<comment type="caution">
    <text evidence="17">The sequence shown here is derived from an EMBL/GenBank/DDBJ whole genome shotgun (WGS) entry which is preliminary data.</text>
</comment>
<evidence type="ECO:0000256" key="2">
    <source>
        <dbReference type="ARBA" id="ARBA00008109"/>
    </source>
</evidence>
<comment type="subcellular location">
    <subcellularLocation>
        <location evidence="1 15">Membrane</location>
        <topology evidence="1 15">Multi-pass membrane protein</topology>
    </subcellularLocation>
</comment>
<proteinExistence type="inferred from homology"/>
<dbReference type="GO" id="GO:0016887">
    <property type="term" value="F:ATP hydrolysis activity"/>
    <property type="evidence" value="ECO:0007669"/>
    <property type="project" value="InterPro"/>
</dbReference>
<protein>
    <recommendedName>
        <fullName evidence="15">Phospholipid-transporting ATPase</fullName>
        <ecNumber evidence="15">7.6.2.1</ecNumber>
    </recommendedName>
</protein>
<feature type="binding site" evidence="13">
    <location>
        <position position="211"/>
    </location>
    <ligand>
        <name>ATP</name>
        <dbReference type="ChEBI" id="CHEBI:30616"/>
    </ligand>
</feature>
<dbReference type="GO" id="GO:0045332">
    <property type="term" value="P:phospholipid translocation"/>
    <property type="evidence" value="ECO:0007669"/>
    <property type="project" value="TreeGrafter"/>
</dbReference>
<feature type="binding site" evidence="13">
    <location>
        <position position="292"/>
    </location>
    <ligand>
        <name>ATP</name>
        <dbReference type="ChEBI" id="CHEBI:30616"/>
    </ligand>
</feature>
<dbReference type="OrthoDB" id="377733at2759"/>
<dbReference type="InterPro" id="IPR044492">
    <property type="entry name" value="P_typ_ATPase_HD_dom"/>
</dbReference>
<evidence type="ECO:0000256" key="11">
    <source>
        <dbReference type="ARBA" id="ARBA00034036"/>
    </source>
</evidence>
<organism evidence="17 18">
    <name type="scientific">Brachionus plicatilis</name>
    <name type="common">Marine rotifer</name>
    <name type="synonym">Brachionus muelleri</name>
    <dbReference type="NCBI Taxonomy" id="10195"/>
    <lineage>
        <taxon>Eukaryota</taxon>
        <taxon>Metazoa</taxon>
        <taxon>Spiralia</taxon>
        <taxon>Gnathifera</taxon>
        <taxon>Rotifera</taxon>
        <taxon>Eurotatoria</taxon>
        <taxon>Monogononta</taxon>
        <taxon>Pseudotrocha</taxon>
        <taxon>Ploima</taxon>
        <taxon>Brachionidae</taxon>
        <taxon>Brachionus</taxon>
    </lineage>
</organism>
<dbReference type="SFLD" id="SFLDG00002">
    <property type="entry name" value="C1.7:_P-type_atpase_like"/>
    <property type="match status" value="1"/>
</dbReference>
<dbReference type="FunFam" id="3.40.50.1000:FF:000001">
    <property type="entry name" value="Phospholipid-transporting ATPase IC"/>
    <property type="match status" value="1"/>
</dbReference>
<dbReference type="EMBL" id="REGN01006482">
    <property type="protein sequence ID" value="RNA09302.1"/>
    <property type="molecule type" value="Genomic_DNA"/>
</dbReference>
<feature type="binding site" evidence="14">
    <location>
        <position position="30"/>
    </location>
    <ligand>
        <name>Mg(2+)</name>
        <dbReference type="ChEBI" id="CHEBI:18420"/>
    </ligand>
</feature>
<dbReference type="Gene3D" id="3.40.50.1000">
    <property type="entry name" value="HAD superfamily/HAD-like"/>
    <property type="match status" value="1"/>
</dbReference>
<keyword evidence="10 15" id="KW-0472">Membrane</keyword>
<evidence type="ECO:0000256" key="10">
    <source>
        <dbReference type="ARBA" id="ARBA00023136"/>
    </source>
</evidence>
<dbReference type="SFLD" id="SFLDS00003">
    <property type="entry name" value="Haloacid_Dehalogenase"/>
    <property type="match status" value="1"/>
</dbReference>
<dbReference type="SUPFAM" id="SSF81660">
    <property type="entry name" value="Metal cation-transporting ATPase, ATP-binding domain N"/>
    <property type="match status" value="1"/>
</dbReference>
<keyword evidence="6 13" id="KW-0067">ATP-binding</keyword>
<dbReference type="InterPro" id="IPR023298">
    <property type="entry name" value="ATPase_P-typ_TM_dom_sf"/>
</dbReference>
<comment type="catalytic activity">
    <reaction evidence="11 15">
        <text>ATP + H2O + phospholipidSide 1 = ADP + phosphate + phospholipidSide 2.</text>
        <dbReference type="EC" id="7.6.2.1"/>
    </reaction>
</comment>
<evidence type="ECO:0000256" key="1">
    <source>
        <dbReference type="ARBA" id="ARBA00004141"/>
    </source>
</evidence>
<feature type="binding site" evidence="13">
    <location>
        <position position="293"/>
    </location>
    <ligand>
        <name>ATP</name>
        <dbReference type="ChEBI" id="CHEBI:30616"/>
    </ligand>
</feature>
<dbReference type="GO" id="GO:0005886">
    <property type="term" value="C:plasma membrane"/>
    <property type="evidence" value="ECO:0007669"/>
    <property type="project" value="TreeGrafter"/>
</dbReference>
<feature type="active site" description="4-aspartylphosphate intermediate" evidence="12">
    <location>
        <position position="30"/>
    </location>
</feature>
<accession>A0A3M7QDM8</accession>
<feature type="binding site" evidence="14">
    <location>
        <position position="407"/>
    </location>
    <ligand>
        <name>Mg(2+)</name>
        <dbReference type="ChEBI" id="CHEBI:18420"/>
    </ligand>
</feature>
<evidence type="ECO:0000256" key="4">
    <source>
        <dbReference type="ARBA" id="ARBA00022723"/>
    </source>
</evidence>
<comment type="caution">
    <text evidence="15">Lacks conserved residue(s) required for the propagation of feature annotation.</text>
</comment>
<evidence type="ECO:0000313" key="17">
    <source>
        <dbReference type="EMBL" id="RNA09302.1"/>
    </source>
</evidence>
<dbReference type="PROSITE" id="PS00154">
    <property type="entry name" value="ATPASE_E1_E2"/>
    <property type="match status" value="1"/>
</dbReference>
<comment type="similarity">
    <text evidence="2 15">Belongs to the cation transport ATPase (P-type) (TC 3.A.3) family. Type IV subfamily.</text>
</comment>
<dbReference type="STRING" id="10195.A0A3M7QDM8"/>
<evidence type="ECO:0000256" key="9">
    <source>
        <dbReference type="ARBA" id="ARBA00022989"/>
    </source>
</evidence>
<dbReference type="InterPro" id="IPR023214">
    <property type="entry name" value="HAD_sf"/>
</dbReference>
<evidence type="ECO:0000256" key="12">
    <source>
        <dbReference type="PIRSR" id="PIRSR606539-1"/>
    </source>
</evidence>
<dbReference type="InterPro" id="IPR036412">
    <property type="entry name" value="HAD-like_sf"/>
</dbReference>
<evidence type="ECO:0000313" key="18">
    <source>
        <dbReference type="Proteomes" id="UP000276133"/>
    </source>
</evidence>
<feature type="binding site" evidence="13">
    <location>
        <position position="32"/>
    </location>
    <ligand>
        <name>ATP</name>
        <dbReference type="ChEBI" id="CHEBI:30616"/>
    </ligand>
</feature>
<dbReference type="GO" id="GO:0005783">
    <property type="term" value="C:endoplasmic reticulum"/>
    <property type="evidence" value="ECO:0007669"/>
    <property type="project" value="TreeGrafter"/>
</dbReference>
<dbReference type="GO" id="GO:0140326">
    <property type="term" value="F:ATPase-coupled intramembrane lipid transporter activity"/>
    <property type="evidence" value="ECO:0007669"/>
    <property type="project" value="UniProtKB-EC"/>
</dbReference>
<keyword evidence="7 14" id="KW-0460">Magnesium</keyword>
<evidence type="ECO:0000256" key="3">
    <source>
        <dbReference type="ARBA" id="ARBA00022692"/>
    </source>
</evidence>
<comment type="cofactor">
    <cofactor evidence="14">
        <name>Mg(2+)</name>
        <dbReference type="ChEBI" id="CHEBI:18420"/>
    </cofactor>
</comment>
<evidence type="ECO:0000256" key="14">
    <source>
        <dbReference type="PIRSR" id="PIRSR606539-3"/>
    </source>
</evidence>
<feature type="binding site" evidence="13">
    <location>
        <position position="105"/>
    </location>
    <ligand>
        <name>ATP</name>
        <dbReference type="ChEBI" id="CHEBI:30616"/>
    </ligand>
</feature>
<feature type="binding site" evidence="13">
    <location>
        <position position="156"/>
    </location>
    <ligand>
        <name>ATP</name>
        <dbReference type="ChEBI" id="CHEBI:30616"/>
    </ligand>
</feature>
<evidence type="ECO:0000256" key="5">
    <source>
        <dbReference type="ARBA" id="ARBA00022741"/>
    </source>
</evidence>
<dbReference type="SUPFAM" id="SSF81665">
    <property type="entry name" value="Calcium ATPase, transmembrane domain M"/>
    <property type="match status" value="1"/>
</dbReference>